<dbReference type="EMBL" id="CCKQ01012520">
    <property type="protein sequence ID" value="CDW84144.1"/>
    <property type="molecule type" value="Genomic_DNA"/>
</dbReference>
<keyword evidence="2" id="KW-0175">Coiled coil</keyword>
<protein>
    <submittedName>
        <fullName evidence="4">Serine threonine-protein phosphatase 4 regulatory subunit 4</fullName>
    </submittedName>
</protein>
<dbReference type="OMA" id="VRAIINC"/>
<dbReference type="PANTHER" id="PTHR21467">
    <property type="entry name" value="PROTEIN PHOSPHATASE 4 REGULATORY SUBUNIT 4 PPP4R4"/>
    <property type="match status" value="1"/>
</dbReference>
<sequence length="838" mass="98291">MDFLNEIFGSEINELQKHAKVINHLDRYLRENGSNEELLSLIIESMTNWDDTMLIECACSFVRPLELDLIDKKNKQKILKIAVDIVSNDVNAGNEQLYESWFTIYDMIIEKVEIDYSLKEIFPIIVEMTGLKIPFVKRKRGNRLAISFARQVGELGFDKDPVVLKTILAICQDNNYKIRLDGVIFLKEYLIREQARQNRRFHDIYLPELIELLNDEEAYIRIEALEILTDILQEIDMATIEKDYLPSLQNTFDVGIEEIDLRMAKLIGNVVYQLKQLDFHMLYKDKFLQYFHHVCIHKDVEMRRQGAFNLAIFHQLYKEHQPERMIDFYEIYFHFSRDNDTLIRKTVASCIHEAFILTNQEEDTYKLREAFKILLEDTTREVIAAITENIEVILDNFCNDHSLNHYHVQSINIHENNMLTPNASQGQIGQKGSQQSDFTTAITKSKDRKQSKRNNVPFEIAKEEEPNFTPEQVSELLLADLIGKLMIFDGNLSNIHGLWRNQQKFIQHLGNLKKVEIYVKLYDAMIPSLLEYIRGGNAEIRQASALCLSKILQYQYNSQKRQELITLIKQDLAESTSCVLRKTFIYFCKYAVNCFSRQLFRTHFNEAYLSLSKDRVPTVRIEFAHSIVHIKPYLDYDINLNLELMDILNRLKQDHDRDVVEAVEQCDFKLLQQRKKTKDEEKLMIQQDQERLEHEARLVIREQREEEERKKRQEEEEESKFDFQTLLQESSKKFKVKILQPLIIKQRGKFNAFALSRRPGFGSIASKNLTSTANSINTGIKTTKLNGQSLSVDKTPTKIKKATQGAKKYIISHYYNLNIVKIIYYLHLEASRTGKENQ</sequence>
<name>A0A078APQ0_STYLE</name>
<dbReference type="InterPro" id="IPR039918">
    <property type="entry name" value="PPP4R4"/>
</dbReference>
<dbReference type="Proteomes" id="UP000039865">
    <property type="component" value="Unassembled WGS sequence"/>
</dbReference>
<evidence type="ECO:0000313" key="5">
    <source>
        <dbReference type="Proteomes" id="UP000039865"/>
    </source>
</evidence>
<dbReference type="InterPro" id="IPR011989">
    <property type="entry name" value="ARM-like"/>
</dbReference>
<dbReference type="Gene3D" id="1.25.10.10">
    <property type="entry name" value="Leucine-rich Repeat Variant"/>
    <property type="match status" value="1"/>
</dbReference>
<organism evidence="4 5">
    <name type="scientific">Stylonychia lemnae</name>
    <name type="common">Ciliate</name>
    <dbReference type="NCBI Taxonomy" id="5949"/>
    <lineage>
        <taxon>Eukaryota</taxon>
        <taxon>Sar</taxon>
        <taxon>Alveolata</taxon>
        <taxon>Ciliophora</taxon>
        <taxon>Intramacronucleata</taxon>
        <taxon>Spirotrichea</taxon>
        <taxon>Stichotrichia</taxon>
        <taxon>Sporadotrichida</taxon>
        <taxon>Oxytrichidae</taxon>
        <taxon>Stylonychinae</taxon>
        <taxon>Stylonychia</taxon>
    </lineage>
</organism>
<accession>A0A078APQ0</accession>
<keyword evidence="5" id="KW-1185">Reference proteome</keyword>
<dbReference type="InParanoid" id="A0A078APQ0"/>
<feature type="repeat" description="HEAT" evidence="1">
    <location>
        <begin position="205"/>
        <end position="243"/>
    </location>
</feature>
<dbReference type="SUPFAM" id="SSF48371">
    <property type="entry name" value="ARM repeat"/>
    <property type="match status" value="1"/>
</dbReference>
<feature type="region of interest" description="Disordered" evidence="3">
    <location>
        <begin position="423"/>
        <end position="455"/>
    </location>
</feature>
<dbReference type="PROSITE" id="PS50077">
    <property type="entry name" value="HEAT_REPEAT"/>
    <property type="match status" value="1"/>
</dbReference>
<dbReference type="InterPro" id="IPR016024">
    <property type="entry name" value="ARM-type_fold"/>
</dbReference>
<evidence type="ECO:0000313" key="4">
    <source>
        <dbReference type="EMBL" id="CDW84144.1"/>
    </source>
</evidence>
<reference evidence="4 5" key="1">
    <citation type="submission" date="2014-06" db="EMBL/GenBank/DDBJ databases">
        <authorList>
            <person name="Swart Estienne"/>
        </authorList>
    </citation>
    <scope>NUCLEOTIDE SEQUENCE [LARGE SCALE GENOMIC DNA]</scope>
    <source>
        <strain evidence="4 5">130c</strain>
    </source>
</reference>
<gene>
    <name evidence="4" type="primary">Contig2809.g3009</name>
    <name evidence="4" type="ORF">STYLEM_13201</name>
</gene>
<evidence type="ECO:0000256" key="2">
    <source>
        <dbReference type="SAM" id="Coils"/>
    </source>
</evidence>
<feature type="coiled-coil region" evidence="2">
    <location>
        <begin position="689"/>
        <end position="720"/>
    </location>
</feature>
<dbReference type="AlphaFoldDB" id="A0A078APQ0"/>
<evidence type="ECO:0000256" key="3">
    <source>
        <dbReference type="SAM" id="MobiDB-lite"/>
    </source>
</evidence>
<dbReference type="OrthoDB" id="340346at2759"/>
<evidence type="ECO:0000256" key="1">
    <source>
        <dbReference type="PROSITE-ProRule" id="PRU00103"/>
    </source>
</evidence>
<dbReference type="PANTHER" id="PTHR21467:SF0">
    <property type="entry name" value="SERINE_THREONINE-PROTEIN PHOSPHATASE 4 REGULATORY SUBUNIT 4"/>
    <property type="match status" value="1"/>
</dbReference>
<proteinExistence type="predicted"/>
<dbReference type="InterPro" id="IPR021133">
    <property type="entry name" value="HEAT_type_2"/>
</dbReference>
<feature type="compositionally biased region" description="Low complexity" evidence="3">
    <location>
        <begin position="424"/>
        <end position="436"/>
    </location>
</feature>